<keyword evidence="2" id="KW-1003">Cell membrane</keyword>
<evidence type="ECO:0000256" key="1">
    <source>
        <dbReference type="ARBA" id="ARBA00004236"/>
    </source>
</evidence>
<feature type="compositionally biased region" description="Low complexity" evidence="6">
    <location>
        <begin position="42"/>
        <end position="55"/>
    </location>
</feature>
<dbReference type="InterPro" id="IPR022781">
    <property type="entry name" value="Flagellar_biosynth_FliO"/>
</dbReference>
<keyword evidence="8" id="KW-0282">Flagellum</keyword>
<evidence type="ECO:0000256" key="3">
    <source>
        <dbReference type="ARBA" id="ARBA00022692"/>
    </source>
</evidence>
<feature type="transmembrane region" description="Helical" evidence="7">
    <location>
        <begin position="69"/>
        <end position="87"/>
    </location>
</feature>
<evidence type="ECO:0000256" key="6">
    <source>
        <dbReference type="SAM" id="MobiDB-lite"/>
    </source>
</evidence>
<keyword evidence="5 7" id="KW-0472">Membrane</keyword>
<accession>A0A285D1P2</accession>
<dbReference type="GO" id="GO:0016020">
    <property type="term" value="C:membrane"/>
    <property type="evidence" value="ECO:0007669"/>
    <property type="project" value="InterPro"/>
</dbReference>
<dbReference type="RefSeq" id="WP_097159599.1">
    <property type="nucleotide sequence ID" value="NZ_JBEPMQ010000007.1"/>
</dbReference>
<evidence type="ECO:0000256" key="5">
    <source>
        <dbReference type="ARBA" id="ARBA00023136"/>
    </source>
</evidence>
<evidence type="ECO:0000256" key="4">
    <source>
        <dbReference type="ARBA" id="ARBA00022989"/>
    </source>
</evidence>
<evidence type="ECO:0000256" key="2">
    <source>
        <dbReference type="ARBA" id="ARBA00022475"/>
    </source>
</evidence>
<name>A0A285D1P2_9BACI</name>
<dbReference type="OrthoDB" id="2376965at2"/>
<dbReference type="GO" id="GO:0044781">
    <property type="term" value="P:bacterial-type flagellum organization"/>
    <property type="evidence" value="ECO:0007669"/>
    <property type="project" value="InterPro"/>
</dbReference>
<proteinExistence type="predicted"/>
<dbReference type="Proteomes" id="UP000219546">
    <property type="component" value="Unassembled WGS sequence"/>
</dbReference>
<evidence type="ECO:0000313" key="8">
    <source>
        <dbReference type="EMBL" id="SNX73679.1"/>
    </source>
</evidence>
<evidence type="ECO:0000313" key="9">
    <source>
        <dbReference type="Proteomes" id="UP000219546"/>
    </source>
</evidence>
<keyword evidence="3 7" id="KW-0812">Transmembrane</keyword>
<protein>
    <submittedName>
        <fullName evidence="8">Flagellar protein FliO/FliZ</fullName>
    </submittedName>
</protein>
<keyword evidence="8" id="KW-0969">Cilium</keyword>
<keyword evidence="4 7" id="KW-1133">Transmembrane helix</keyword>
<gene>
    <name evidence="8" type="ORF">SAMN05877753_107176</name>
</gene>
<sequence>MKKRRQVIFLFFILFFLGVLPFQTVSTVKADTTSVKEWLENPEQSESPSQTSTEEGAPPAQVGISILDVIKMIFSTVLVITLLLFVLKWVQKKGRNFANHGVIENLGGTTLGNQKSIQLVKIGNRVYIVGVGETVTLLKEIEDEEEIRELFESQQNQPKESVKGWSELFIGKKDTKQDSRFLDSLKNELLKVKQDRKKVIDEWKGKRGQDHHE</sequence>
<keyword evidence="8" id="KW-0966">Cell projection</keyword>
<comment type="subcellular location">
    <subcellularLocation>
        <location evidence="1">Cell membrane</location>
    </subcellularLocation>
</comment>
<keyword evidence="9" id="KW-1185">Reference proteome</keyword>
<organism evidence="8 9">
    <name type="scientific">Bacillus oleivorans</name>
    <dbReference type="NCBI Taxonomy" id="1448271"/>
    <lineage>
        <taxon>Bacteria</taxon>
        <taxon>Bacillati</taxon>
        <taxon>Bacillota</taxon>
        <taxon>Bacilli</taxon>
        <taxon>Bacillales</taxon>
        <taxon>Bacillaceae</taxon>
        <taxon>Bacillus</taxon>
    </lineage>
</organism>
<evidence type="ECO:0000256" key="7">
    <source>
        <dbReference type="SAM" id="Phobius"/>
    </source>
</evidence>
<dbReference type="Pfam" id="PF04347">
    <property type="entry name" value="FliO"/>
    <property type="match status" value="1"/>
</dbReference>
<feature type="region of interest" description="Disordered" evidence="6">
    <location>
        <begin position="38"/>
        <end position="58"/>
    </location>
</feature>
<dbReference type="EMBL" id="OAOP01000007">
    <property type="protein sequence ID" value="SNX73679.1"/>
    <property type="molecule type" value="Genomic_DNA"/>
</dbReference>
<dbReference type="AlphaFoldDB" id="A0A285D1P2"/>
<reference evidence="8 9" key="1">
    <citation type="submission" date="2017-08" db="EMBL/GenBank/DDBJ databases">
        <authorList>
            <person name="de Groot N.N."/>
        </authorList>
    </citation>
    <scope>NUCLEOTIDE SEQUENCE [LARGE SCALE GENOMIC DNA]</scope>
    <source>
        <strain evidence="8 9">JC228</strain>
    </source>
</reference>